<organism evidence="1 2">
    <name type="scientific">Tanacetum coccineum</name>
    <dbReference type="NCBI Taxonomy" id="301880"/>
    <lineage>
        <taxon>Eukaryota</taxon>
        <taxon>Viridiplantae</taxon>
        <taxon>Streptophyta</taxon>
        <taxon>Embryophyta</taxon>
        <taxon>Tracheophyta</taxon>
        <taxon>Spermatophyta</taxon>
        <taxon>Magnoliopsida</taxon>
        <taxon>eudicotyledons</taxon>
        <taxon>Gunneridae</taxon>
        <taxon>Pentapetalae</taxon>
        <taxon>asterids</taxon>
        <taxon>campanulids</taxon>
        <taxon>Asterales</taxon>
        <taxon>Asteraceae</taxon>
        <taxon>Asteroideae</taxon>
        <taxon>Anthemideae</taxon>
        <taxon>Anthemidinae</taxon>
        <taxon>Tanacetum</taxon>
    </lineage>
</organism>
<sequence>MVVKTLNVKKDHFRPINDDEEILGQEVPYLSVMGALLFLASHTRLDILFSLNPLARYSSCPTRRHWSGVKKISLPSRQEAPIVVHEDDATCIAQHNDGYIKDLFTKALSTATFKKLVHGTGMRRLNELK</sequence>
<dbReference type="Proteomes" id="UP001151760">
    <property type="component" value="Unassembled WGS sequence"/>
</dbReference>
<reference evidence="1" key="2">
    <citation type="submission" date="2022-01" db="EMBL/GenBank/DDBJ databases">
        <authorList>
            <person name="Yamashiro T."/>
            <person name="Shiraishi A."/>
            <person name="Satake H."/>
            <person name="Nakayama K."/>
        </authorList>
    </citation>
    <scope>NUCLEOTIDE SEQUENCE</scope>
</reference>
<evidence type="ECO:0000313" key="2">
    <source>
        <dbReference type="Proteomes" id="UP001151760"/>
    </source>
</evidence>
<keyword evidence="2" id="KW-1185">Reference proteome</keyword>
<evidence type="ECO:0000313" key="1">
    <source>
        <dbReference type="EMBL" id="GJS55870.1"/>
    </source>
</evidence>
<dbReference type="EMBL" id="BQNB010008897">
    <property type="protein sequence ID" value="GJS55870.1"/>
    <property type="molecule type" value="Genomic_DNA"/>
</dbReference>
<gene>
    <name evidence="1" type="ORF">Tco_0629232</name>
</gene>
<proteinExistence type="predicted"/>
<name>A0ABQ4WSI7_9ASTR</name>
<reference evidence="1" key="1">
    <citation type="journal article" date="2022" name="Int. J. Mol. Sci.">
        <title>Draft Genome of Tanacetum Coccineum: Genomic Comparison of Closely Related Tanacetum-Family Plants.</title>
        <authorList>
            <person name="Yamashiro T."/>
            <person name="Shiraishi A."/>
            <person name="Nakayama K."/>
            <person name="Satake H."/>
        </authorList>
    </citation>
    <scope>NUCLEOTIDE SEQUENCE</scope>
</reference>
<accession>A0ABQ4WSI7</accession>
<comment type="caution">
    <text evidence="1">The sequence shown here is derived from an EMBL/GenBank/DDBJ whole genome shotgun (WGS) entry which is preliminary data.</text>
</comment>
<protein>
    <submittedName>
        <fullName evidence="1">Uncharacterized protein</fullName>
    </submittedName>
</protein>